<protein>
    <recommendedName>
        <fullName evidence="5">Nucleotidase</fullName>
    </recommendedName>
</protein>
<dbReference type="GO" id="GO:0009264">
    <property type="term" value="P:deoxyribonucleotide catabolic process"/>
    <property type="evidence" value="ECO:0007669"/>
    <property type="project" value="InterPro"/>
</dbReference>
<evidence type="ECO:0000313" key="4">
    <source>
        <dbReference type="Proteomes" id="UP000229371"/>
    </source>
</evidence>
<evidence type="ECO:0000313" key="3">
    <source>
        <dbReference type="EMBL" id="PIZ00998.1"/>
    </source>
</evidence>
<proteinExistence type="inferred from homology"/>
<comment type="caution">
    <text evidence="3">The sequence shown here is derived from an EMBL/GenBank/DDBJ whole genome shotgun (WGS) entry which is preliminary data.</text>
</comment>
<evidence type="ECO:0000256" key="1">
    <source>
        <dbReference type="ARBA" id="ARBA00009589"/>
    </source>
</evidence>
<dbReference type="SUPFAM" id="SSF56784">
    <property type="entry name" value="HAD-like"/>
    <property type="match status" value="1"/>
</dbReference>
<dbReference type="PANTHER" id="PTHR35134:SF2">
    <property type="entry name" value="NUCLEOTIDASE YQFW-RELATED"/>
    <property type="match status" value="1"/>
</dbReference>
<sequence length="199" mass="23790">MNLGFDIDGVVADLATVMVDHINKEYSLNHTSDVFQNYYLINNKYTNNDKLNLKIAHDVKEKVIDNPEALMKIKPYDNVRKILLILRKSGHQLFFITARNSSFYDLTIKWFRKNKIPFDKIFMAENGEKGLLGRVLNLDFYIDDFHEHLEDMYRYKKRWHKGLILFNRPWNSNVYVDANKFTRLDNWEEVIRIIGIKNR</sequence>
<dbReference type="EMBL" id="PFMI01000027">
    <property type="protein sequence ID" value="PIZ00998.1"/>
    <property type="molecule type" value="Genomic_DNA"/>
</dbReference>
<dbReference type="PANTHER" id="PTHR35134">
    <property type="entry name" value="NUCLEOTIDASE YQFW-RELATED"/>
    <property type="match status" value="1"/>
</dbReference>
<dbReference type="Gene3D" id="3.40.50.1000">
    <property type="entry name" value="HAD superfamily/HAD-like"/>
    <property type="match status" value="1"/>
</dbReference>
<dbReference type="InterPro" id="IPR023214">
    <property type="entry name" value="HAD_sf"/>
</dbReference>
<dbReference type="AlphaFoldDB" id="A0A2M7RNE2"/>
<dbReference type="InterPro" id="IPR010708">
    <property type="entry name" value="5'(3')-deoxyribonucleotidase"/>
</dbReference>
<dbReference type="GO" id="GO:0008253">
    <property type="term" value="F:5'-nucleotidase activity"/>
    <property type="evidence" value="ECO:0007669"/>
    <property type="project" value="InterPro"/>
</dbReference>
<dbReference type="Proteomes" id="UP000229371">
    <property type="component" value="Unassembled WGS sequence"/>
</dbReference>
<dbReference type="InterPro" id="IPR052419">
    <property type="entry name" value="5_3-deoxyribonucleotidase-like"/>
</dbReference>
<dbReference type="InterPro" id="IPR036412">
    <property type="entry name" value="HAD-like_sf"/>
</dbReference>
<organism evidence="3 4">
    <name type="scientific">bacterium (Candidatus Gribaldobacteria) CG_4_10_14_0_8_um_filter_33_9</name>
    <dbReference type="NCBI Taxonomy" id="2014266"/>
    <lineage>
        <taxon>Bacteria</taxon>
        <taxon>Candidatus Gribaldobacteria</taxon>
    </lineage>
</organism>
<gene>
    <name evidence="3" type="ORF">COY61_01040</name>
</gene>
<feature type="active site" description="Proton donor" evidence="2">
    <location>
        <position position="8"/>
    </location>
</feature>
<evidence type="ECO:0000256" key="2">
    <source>
        <dbReference type="PIRSR" id="PIRSR610708-1"/>
    </source>
</evidence>
<evidence type="ECO:0008006" key="5">
    <source>
        <dbReference type="Google" id="ProtNLM"/>
    </source>
</evidence>
<dbReference type="Pfam" id="PF06941">
    <property type="entry name" value="NT5C"/>
    <property type="match status" value="1"/>
</dbReference>
<comment type="similarity">
    <text evidence="1">Belongs to the 5'(3')-deoxyribonucleotidase family.</text>
</comment>
<accession>A0A2M7RNE2</accession>
<name>A0A2M7RNE2_9BACT</name>
<feature type="active site" description="Nucleophile" evidence="2">
    <location>
        <position position="6"/>
    </location>
</feature>
<reference evidence="4" key="1">
    <citation type="submission" date="2017-09" db="EMBL/GenBank/DDBJ databases">
        <title>Depth-based differentiation of microbial function through sediment-hosted aquifers and enrichment of novel symbionts in the deep terrestrial subsurface.</title>
        <authorList>
            <person name="Probst A.J."/>
            <person name="Ladd B."/>
            <person name="Jarett J.K."/>
            <person name="Geller-Mcgrath D.E."/>
            <person name="Sieber C.M.K."/>
            <person name="Emerson J.B."/>
            <person name="Anantharaman K."/>
            <person name="Thomas B.C."/>
            <person name="Malmstrom R."/>
            <person name="Stieglmeier M."/>
            <person name="Klingl A."/>
            <person name="Woyke T."/>
            <person name="Ryan C.M."/>
            <person name="Banfield J.F."/>
        </authorList>
    </citation>
    <scope>NUCLEOTIDE SEQUENCE [LARGE SCALE GENOMIC DNA]</scope>
</reference>